<feature type="domain" description="DUF2231" evidence="2">
    <location>
        <begin position="14"/>
        <end position="148"/>
    </location>
</feature>
<dbReference type="Proteomes" id="UP000241167">
    <property type="component" value="Unassembled WGS sequence"/>
</dbReference>
<dbReference type="RefSeq" id="WP_106513964.1">
    <property type="nucleotide sequence ID" value="NZ_PXYI01000005.1"/>
</dbReference>
<evidence type="ECO:0000313" key="3">
    <source>
        <dbReference type="EMBL" id="PSJ38770.1"/>
    </source>
</evidence>
<dbReference type="EMBL" id="PXYI01000005">
    <property type="protein sequence ID" value="PSJ38770.1"/>
    <property type="molecule type" value="Genomic_DNA"/>
</dbReference>
<feature type="transmembrane region" description="Helical" evidence="1">
    <location>
        <begin position="46"/>
        <end position="68"/>
    </location>
</feature>
<dbReference type="Pfam" id="PF09990">
    <property type="entry name" value="DUF2231"/>
    <property type="match status" value="1"/>
</dbReference>
<keyword evidence="1" id="KW-0472">Membrane</keyword>
<evidence type="ECO:0000313" key="4">
    <source>
        <dbReference type="Proteomes" id="UP000241167"/>
    </source>
</evidence>
<proteinExistence type="predicted"/>
<sequence>MDNPPPQSTARLFGHPLHPMLIPFPMVCFIGALATDIAYWRTATLFWINMGSWLLAAGLLFGVLAAATGMIDYAANKRIRALRPATPHMLINVTVMVLETINVFVHNRDGWTAVVPTGLILSTVSVLLLGVSAWLGGSLVYKHGVGVRP</sequence>
<keyword evidence="1" id="KW-1133">Transmembrane helix</keyword>
<evidence type="ECO:0000256" key="1">
    <source>
        <dbReference type="SAM" id="Phobius"/>
    </source>
</evidence>
<feature type="transmembrane region" description="Helical" evidence="1">
    <location>
        <begin position="119"/>
        <end position="141"/>
    </location>
</feature>
<dbReference type="InterPro" id="IPR016923">
    <property type="entry name" value="UCP029509"/>
</dbReference>
<keyword evidence="1" id="KW-0812">Transmembrane</keyword>
<reference evidence="3 4" key="1">
    <citation type="submission" date="2018-03" db="EMBL/GenBank/DDBJ databases">
        <title>The draft genome of Sphingosinicella sp. GL-C-18.</title>
        <authorList>
            <person name="Liu L."/>
            <person name="Li L."/>
            <person name="Liang L."/>
            <person name="Zhang X."/>
            <person name="Wang T."/>
        </authorList>
    </citation>
    <scope>NUCLEOTIDE SEQUENCE [LARGE SCALE GENOMIC DNA]</scope>
    <source>
        <strain evidence="3 4">GL-C-18</strain>
    </source>
</reference>
<dbReference type="PIRSF" id="PIRSF029509">
    <property type="entry name" value="UCP029509"/>
    <property type="match status" value="1"/>
</dbReference>
<feature type="transmembrane region" description="Helical" evidence="1">
    <location>
        <begin position="89"/>
        <end position="107"/>
    </location>
</feature>
<feature type="transmembrane region" description="Helical" evidence="1">
    <location>
        <begin position="21"/>
        <end position="40"/>
    </location>
</feature>
<dbReference type="AlphaFoldDB" id="A0A2P7QLE5"/>
<name>A0A2P7QLE5_9SPHN</name>
<gene>
    <name evidence="3" type="ORF">C7I55_15690</name>
</gene>
<accession>A0A2P7QLE5</accession>
<protein>
    <recommendedName>
        <fullName evidence="2">DUF2231 domain-containing protein</fullName>
    </recommendedName>
</protein>
<evidence type="ECO:0000259" key="2">
    <source>
        <dbReference type="Pfam" id="PF09990"/>
    </source>
</evidence>
<keyword evidence="4" id="KW-1185">Reference proteome</keyword>
<dbReference type="OrthoDB" id="2873672at2"/>
<comment type="caution">
    <text evidence="3">The sequence shown here is derived from an EMBL/GenBank/DDBJ whole genome shotgun (WGS) entry which is preliminary data.</text>
</comment>
<dbReference type="InterPro" id="IPR019251">
    <property type="entry name" value="DUF2231_TM"/>
</dbReference>
<organism evidence="3 4">
    <name type="scientific">Allosphingosinicella deserti</name>
    <dbReference type="NCBI Taxonomy" id="2116704"/>
    <lineage>
        <taxon>Bacteria</taxon>
        <taxon>Pseudomonadati</taxon>
        <taxon>Pseudomonadota</taxon>
        <taxon>Alphaproteobacteria</taxon>
        <taxon>Sphingomonadales</taxon>
        <taxon>Sphingomonadaceae</taxon>
        <taxon>Allosphingosinicella</taxon>
    </lineage>
</organism>